<keyword evidence="7" id="KW-0614">Plasmid</keyword>
<dbReference type="GO" id="GO:0016491">
    <property type="term" value="F:oxidoreductase activity"/>
    <property type="evidence" value="ECO:0007669"/>
    <property type="project" value="UniProtKB-KW"/>
</dbReference>
<comment type="subcellular location">
    <subcellularLocation>
        <location evidence="1">Membrane</location>
    </subcellularLocation>
</comment>
<name>A0ABY8QDZ6_9RHOB</name>
<gene>
    <name evidence="7" type="ORF">QF092_18700</name>
</gene>
<evidence type="ECO:0000256" key="2">
    <source>
        <dbReference type="ARBA" id="ARBA00022692"/>
    </source>
</evidence>
<feature type="transmembrane region" description="Helical" evidence="5">
    <location>
        <begin position="138"/>
        <end position="159"/>
    </location>
</feature>
<accession>A0ABY8QDZ6</accession>
<dbReference type="Proteomes" id="UP001230978">
    <property type="component" value="Plasmid unnamed1"/>
</dbReference>
<geneLocation type="plasmid" evidence="7 8">
    <name>unnamed1</name>
</geneLocation>
<reference evidence="7 8" key="1">
    <citation type="submission" date="2023-04" db="EMBL/GenBank/DDBJ databases">
        <title>YMD61, complete Genome.</title>
        <authorList>
            <person name="Zhang J."/>
        </authorList>
    </citation>
    <scope>NUCLEOTIDE SEQUENCE [LARGE SCALE GENOMIC DNA]</scope>
    <source>
        <strain evidence="7 8">YMD61</strain>
        <plasmid evidence="7 8">unnamed1</plasmid>
    </source>
</reference>
<dbReference type="Pfam" id="PF04116">
    <property type="entry name" value="FA_hydroxylase"/>
    <property type="match status" value="1"/>
</dbReference>
<evidence type="ECO:0000259" key="6">
    <source>
        <dbReference type="Pfam" id="PF04116"/>
    </source>
</evidence>
<dbReference type="InterPro" id="IPR050307">
    <property type="entry name" value="Sterol_Desaturase_Related"/>
</dbReference>
<evidence type="ECO:0000256" key="5">
    <source>
        <dbReference type="SAM" id="Phobius"/>
    </source>
</evidence>
<evidence type="ECO:0000256" key="3">
    <source>
        <dbReference type="ARBA" id="ARBA00022989"/>
    </source>
</evidence>
<keyword evidence="7" id="KW-0560">Oxidoreductase</keyword>
<dbReference type="InterPro" id="IPR006694">
    <property type="entry name" value="Fatty_acid_hydroxylase"/>
</dbReference>
<evidence type="ECO:0000313" key="8">
    <source>
        <dbReference type="Proteomes" id="UP001230978"/>
    </source>
</evidence>
<keyword evidence="8" id="KW-1185">Reference proteome</keyword>
<sequence length="339" mass="39187">MDELKYGTKNKRGDFTPNDRLEGAPVFIWPPRPLKFLSWLPSYFLPWNVLFFAMGAVLWFYATPSKETLAALHWQWMAYILGRNALIVFVLYGALEMRLYKQRAQGNRFKFNGLFPADRKSDVFMFGSQNIDNIIRSFGTGVPIWTAYEIVMLHLWAIGWGPWATFADHPWALVILGLLVPVIHETHFFCIHWLIHQGPLYKWVHSVHHNSVNPSPWSSLSMHPVEHLLYWSDVLIHLILPSHPLLVMYHLQVTGTGAVVGHIGFDKIETGKDSAFGTHAYAHYLHHKYFEVNYSDGLMPFDRWFGTWHDGTKDGDALMQARFEKKKARLNAKAENTPN</sequence>
<keyword evidence="4 5" id="KW-0472">Membrane</keyword>
<feature type="transmembrane region" description="Helical" evidence="5">
    <location>
        <begin position="42"/>
        <end position="62"/>
    </location>
</feature>
<feature type="domain" description="Fatty acid hydroxylase" evidence="6">
    <location>
        <begin position="179"/>
        <end position="307"/>
    </location>
</feature>
<evidence type="ECO:0000256" key="4">
    <source>
        <dbReference type="ARBA" id="ARBA00023136"/>
    </source>
</evidence>
<feature type="transmembrane region" description="Helical" evidence="5">
    <location>
        <begin position="171"/>
        <end position="195"/>
    </location>
</feature>
<dbReference type="RefSeq" id="WP_281470285.1">
    <property type="nucleotide sequence ID" value="NZ_CP124536.1"/>
</dbReference>
<dbReference type="EMBL" id="CP124536">
    <property type="protein sequence ID" value="WGV18246.1"/>
    <property type="molecule type" value="Genomic_DNA"/>
</dbReference>
<proteinExistence type="predicted"/>
<evidence type="ECO:0000256" key="1">
    <source>
        <dbReference type="ARBA" id="ARBA00004370"/>
    </source>
</evidence>
<evidence type="ECO:0000313" key="7">
    <source>
        <dbReference type="EMBL" id="WGV18246.1"/>
    </source>
</evidence>
<keyword evidence="2 5" id="KW-0812">Transmembrane</keyword>
<dbReference type="EC" id="1.-.-.-" evidence="7"/>
<dbReference type="PANTHER" id="PTHR11863">
    <property type="entry name" value="STEROL DESATURASE"/>
    <property type="match status" value="1"/>
</dbReference>
<keyword evidence="3 5" id="KW-1133">Transmembrane helix</keyword>
<protein>
    <submittedName>
        <fullName evidence="7">Sterol desaturase family protein</fullName>
        <ecNumber evidence="7">1.-.-.-</ecNumber>
    </submittedName>
</protein>
<feature type="transmembrane region" description="Helical" evidence="5">
    <location>
        <begin position="74"/>
        <end position="95"/>
    </location>
</feature>
<organism evidence="7 8">
    <name type="scientific">Fuscovulum ytuae</name>
    <dbReference type="NCBI Taxonomy" id="3042299"/>
    <lineage>
        <taxon>Bacteria</taxon>
        <taxon>Pseudomonadati</taxon>
        <taxon>Pseudomonadota</taxon>
        <taxon>Alphaproteobacteria</taxon>
        <taxon>Rhodobacterales</taxon>
        <taxon>Paracoccaceae</taxon>
        <taxon>Fuscovulum</taxon>
    </lineage>
</organism>